<sequence>MAKHRKKHFKSKKGLPLLLLAAGIGYMVYRSEDKLTLAAKLTRNIQFETVYAGNSNHDYSTYA</sequence>
<comment type="caution">
    <text evidence="1">The sequence shown here is derived from an EMBL/GenBank/DDBJ whole genome shotgun (WGS) entry which is preliminary data.</text>
</comment>
<evidence type="ECO:0000313" key="1">
    <source>
        <dbReference type="EMBL" id="RDC65056.1"/>
    </source>
</evidence>
<name>A0A369QP51_9BACT</name>
<gene>
    <name evidence="1" type="ORF">AHMF7616_03679</name>
</gene>
<organism evidence="1 2">
    <name type="scientific">Adhaeribacter pallidiroseus</name>
    <dbReference type="NCBI Taxonomy" id="2072847"/>
    <lineage>
        <taxon>Bacteria</taxon>
        <taxon>Pseudomonadati</taxon>
        <taxon>Bacteroidota</taxon>
        <taxon>Cytophagia</taxon>
        <taxon>Cytophagales</taxon>
        <taxon>Hymenobacteraceae</taxon>
        <taxon>Adhaeribacter</taxon>
    </lineage>
</organism>
<keyword evidence="2" id="KW-1185">Reference proteome</keyword>
<protein>
    <submittedName>
        <fullName evidence="1">Uncharacterized protein</fullName>
    </submittedName>
</protein>
<dbReference type="Proteomes" id="UP000253919">
    <property type="component" value="Unassembled WGS sequence"/>
</dbReference>
<proteinExistence type="predicted"/>
<dbReference type="RefSeq" id="WP_115374125.1">
    <property type="nucleotide sequence ID" value="NZ_QASA01000001.1"/>
</dbReference>
<accession>A0A369QP51</accession>
<dbReference type="EMBL" id="QASA01000001">
    <property type="protein sequence ID" value="RDC65056.1"/>
    <property type="molecule type" value="Genomic_DNA"/>
</dbReference>
<evidence type="ECO:0000313" key="2">
    <source>
        <dbReference type="Proteomes" id="UP000253919"/>
    </source>
</evidence>
<reference evidence="1 2" key="1">
    <citation type="submission" date="2018-04" db="EMBL/GenBank/DDBJ databases">
        <title>Adhaeribacter sp. HMF7616 genome sequencing and assembly.</title>
        <authorList>
            <person name="Kang H."/>
            <person name="Kang J."/>
            <person name="Cha I."/>
            <person name="Kim H."/>
            <person name="Joh K."/>
        </authorList>
    </citation>
    <scope>NUCLEOTIDE SEQUENCE [LARGE SCALE GENOMIC DNA]</scope>
    <source>
        <strain evidence="1 2">HMF7616</strain>
    </source>
</reference>
<dbReference type="AlphaFoldDB" id="A0A369QP51"/>